<dbReference type="InterPro" id="IPR023214">
    <property type="entry name" value="HAD_sf"/>
</dbReference>
<organism evidence="1">
    <name type="scientific">marine sediment metagenome</name>
    <dbReference type="NCBI Taxonomy" id="412755"/>
    <lineage>
        <taxon>unclassified sequences</taxon>
        <taxon>metagenomes</taxon>
        <taxon>ecological metagenomes</taxon>
    </lineage>
</organism>
<evidence type="ECO:0000313" key="1">
    <source>
        <dbReference type="EMBL" id="KKL20176.1"/>
    </source>
</evidence>
<dbReference type="Gene3D" id="3.40.50.1000">
    <property type="entry name" value="HAD superfamily/HAD-like"/>
    <property type="match status" value="1"/>
</dbReference>
<dbReference type="AlphaFoldDB" id="A0A0F9DR73"/>
<accession>A0A0F9DR73</accession>
<sequence>PMPNLGSPSGKWDWVEHHIPELKKHTIITNVDKGTFAGHYRVLIDDKDENVNSFTTAGGRGILCPRPWNSGGGHDTVARIEMVLERICG</sequence>
<proteinExistence type="predicted"/>
<reference evidence="1" key="1">
    <citation type="journal article" date="2015" name="Nature">
        <title>Complex archaea that bridge the gap between prokaryotes and eukaryotes.</title>
        <authorList>
            <person name="Spang A."/>
            <person name="Saw J.H."/>
            <person name="Jorgensen S.L."/>
            <person name="Zaremba-Niedzwiedzka K."/>
            <person name="Martijn J."/>
            <person name="Lind A.E."/>
            <person name="van Eijk R."/>
            <person name="Schleper C."/>
            <person name="Guy L."/>
            <person name="Ettema T.J."/>
        </authorList>
    </citation>
    <scope>NUCLEOTIDE SEQUENCE</scope>
</reference>
<comment type="caution">
    <text evidence="1">The sequence shown here is derived from an EMBL/GenBank/DDBJ whole genome shotgun (WGS) entry which is preliminary data.</text>
</comment>
<name>A0A0F9DR73_9ZZZZ</name>
<protein>
    <submittedName>
        <fullName evidence="1">Uncharacterized protein</fullName>
    </submittedName>
</protein>
<dbReference type="EMBL" id="LAZR01038201">
    <property type="protein sequence ID" value="KKL20176.1"/>
    <property type="molecule type" value="Genomic_DNA"/>
</dbReference>
<gene>
    <name evidence="1" type="ORF">LCGC14_2458100</name>
</gene>
<feature type="non-terminal residue" evidence="1">
    <location>
        <position position="1"/>
    </location>
</feature>